<evidence type="ECO:0000313" key="1">
    <source>
        <dbReference type="EMBL" id="CAE8588795.1"/>
    </source>
</evidence>
<accession>A0A813DJG7</accession>
<proteinExistence type="predicted"/>
<dbReference type="OMA" id="ITWGFDY"/>
<evidence type="ECO:0000313" key="2">
    <source>
        <dbReference type="Proteomes" id="UP000654075"/>
    </source>
</evidence>
<organism evidence="1 2">
    <name type="scientific">Polarella glacialis</name>
    <name type="common">Dinoflagellate</name>
    <dbReference type="NCBI Taxonomy" id="89957"/>
    <lineage>
        <taxon>Eukaryota</taxon>
        <taxon>Sar</taxon>
        <taxon>Alveolata</taxon>
        <taxon>Dinophyceae</taxon>
        <taxon>Suessiales</taxon>
        <taxon>Suessiaceae</taxon>
        <taxon>Polarella</taxon>
    </lineage>
</organism>
<keyword evidence="2" id="KW-1185">Reference proteome</keyword>
<sequence length="103" mass="11461">MAATALIHKPPDQKAEGMLHISLVGVGGDKIAEGTWHRSCKMLELFRIARRSKPRLQISLFYGLMKLNSQMSLEFLDQNLGSVLLTVCFFKAAKKEQPFGVGL</sequence>
<dbReference type="AlphaFoldDB" id="A0A813DJG7"/>
<dbReference type="EMBL" id="CAJNNV010003326">
    <property type="protein sequence ID" value="CAE8588795.1"/>
    <property type="molecule type" value="Genomic_DNA"/>
</dbReference>
<reference evidence="1" key="1">
    <citation type="submission" date="2021-02" db="EMBL/GenBank/DDBJ databases">
        <authorList>
            <person name="Dougan E. K."/>
            <person name="Rhodes N."/>
            <person name="Thang M."/>
            <person name="Chan C."/>
        </authorList>
    </citation>
    <scope>NUCLEOTIDE SEQUENCE</scope>
</reference>
<name>A0A813DJG7_POLGL</name>
<dbReference type="OrthoDB" id="5370059at2759"/>
<feature type="non-terminal residue" evidence="1">
    <location>
        <position position="103"/>
    </location>
</feature>
<comment type="caution">
    <text evidence="1">The sequence shown here is derived from an EMBL/GenBank/DDBJ whole genome shotgun (WGS) entry which is preliminary data.</text>
</comment>
<dbReference type="Proteomes" id="UP000654075">
    <property type="component" value="Unassembled WGS sequence"/>
</dbReference>
<protein>
    <submittedName>
        <fullName evidence="1">Uncharacterized protein</fullName>
    </submittedName>
</protein>
<gene>
    <name evidence="1" type="ORF">PGLA1383_LOCUS7580</name>
</gene>